<accession>A0A1T4ZZ48</accession>
<evidence type="ECO:0000256" key="1">
    <source>
        <dbReference type="ARBA" id="ARBA00008814"/>
    </source>
</evidence>
<feature type="domain" description="Fe/B12 periplasmic-binding" evidence="3">
    <location>
        <begin position="99"/>
        <end position="347"/>
    </location>
</feature>
<dbReference type="PROSITE" id="PS50983">
    <property type="entry name" value="FE_B12_PBP"/>
    <property type="match status" value="1"/>
</dbReference>
<evidence type="ECO:0000313" key="4">
    <source>
        <dbReference type="EMBL" id="SKB27865.1"/>
    </source>
</evidence>
<dbReference type="GO" id="GO:0071281">
    <property type="term" value="P:cellular response to iron ion"/>
    <property type="evidence" value="ECO:0007669"/>
    <property type="project" value="TreeGrafter"/>
</dbReference>
<evidence type="ECO:0000259" key="3">
    <source>
        <dbReference type="PROSITE" id="PS50983"/>
    </source>
</evidence>
<dbReference type="Proteomes" id="UP000243406">
    <property type="component" value="Unassembled WGS sequence"/>
</dbReference>
<evidence type="ECO:0000313" key="5">
    <source>
        <dbReference type="Proteomes" id="UP000243406"/>
    </source>
</evidence>
<dbReference type="EMBL" id="FUYN01000001">
    <property type="protein sequence ID" value="SKB27865.1"/>
    <property type="molecule type" value="Genomic_DNA"/>
</dbReference>
<dbReference type="PANTHER" id="PTHR30535">
    <property type="entry name" value="VITAMIN B12-BINDING PROTEIN"/>
    <property type="match status" value="1"/>
</dbReference>
<keyword evidence="5" id="KW-1185">Reference proteome</keyword>
<evidence type="ECO:0000256" key="2">
    <source>
        <dbReference type="ARBA" id="ARBA00022729"/>
    </source>
</evidence>
<dbReference type="Gene3D" id="3.40.50.1980">
    <property type="entry name" value="Nitrogenase molybdenum iron protein domain"/>
    <property type="match status" value="2"/>
</dbReference>
<dbReference type="SUPFAM" id="SSF53807">
    <property type="entry name" value="Helical backbone' metal receptor"/>
    <property type="match status" value="1"/>
</dbReference>
<protein>
    <submittedName>
        <fullName evidence="4">Iron complex transport system substrate-binding protein</fullName>
    </submittedName>
</protein>
<dbReference type="Pfam" id="PF01497">
    <property type="entry name" value="Peripla_BP_2"/>
    <property type="match status" value="1"/>
</dbReference>
<sequence>MKYLCRHFPLRVSVFLCKDTSRFNNYIYEGDIKMTFNKKTLVRTLILFMIALLSFTGCQAPAQTEEEENIQTNTASKLYPLEITDSMGRKVTIENEPQRIISIAPNITETIYALGMEAKLVARTDYCDYPEQVLEKESIGSLREPNIEKILELDPDLIIASTHFDPDVLKKLEDSGLTVAVLYGEESFEGVYDTILKTGRLLNADENANAVVADMQAKVKKVKEAVENQPKPKAYYVVSYGEGGDYTATGETFISQIIDMAGGENIANDATGWKYNLEALVEKDPDIVICSKYFEAKAGIKSANGYNELTAVKEGRLFEIDNNMLDRQGPRLADGLEELAKILHPDKF</sequence>
<dbReference type="InterPro" id="IPR054828">
    <property type="entry name" value="Vit_B12_bind_prot"/>
</dbReference>
<dbReference type="AlphaFoldDB" id="A0A1T4ZZ48"/>
<reference evidence="5" key="1">
    <citation type="submission" date="2017-02" db="EMBL/GenBank/DDBJ databases">
        <authorList>
            <person name="Varghese N."/>
            <person name="Submissions S."/>
        </authorList>
    </citation>
    <scope>NUCLEOTIDE SEQUENCE [LARGE SCALE GENOMIC DNA]</scope>
    <source>
        <strain evidence="5">ATCC 35199</strain>
    </source>
</reference>
<dbReference type="InterPro" id="IPR002491">
    <property type="entry name" value="ABC_transptr_periplasmic_BD"/>
</dbReference>
<dbReference type="PANTHER" id="PTHR30535:SF34">
    <property type="entry name" value="MOLYBDATE-BINDING PROTEIN MOLA"/>
    <property type="match status" value="1"/>
</dbReference>
<gene>
    <name evidence="4" type="ORF">SAMN02745120_0551</name>
</gene>
<dbReference type="CDD" id="cd01143">
    <property type="entry name" value="YvrC"/>
    <property type="match status" value="1"/>
</dbReference>
<dbReference type="InterPro" id="IPR050902">
    <property type="entry name" value="ABC_Transporter_SBP"/>
</dbReference>
<comment type="similarity">
    <text evidence="1">Belongs to the bacterial solute-binding protein 8 family.</text>
</comment>
<proteinExistence type="inferred from homology"/>
<name>A0A1T4ZZ48_9FIRM</name>
<organism evidence="4 5">
    <name type="scientific">Acetoanaerobium noterae</name>
    <dbReference type="NCBI Taxonomy" id="745369"/>
    <lineage>
        <taxon>Bacteria</taxon>
        <taxon>Bacillati</taxon>
        <taxon>Bacillota</taxon>
        <taxon>Clostridia</taxon>
        <taxon>Peptostreptococcales</taxon>
        <taxon>Filifactoraceae</taxon>
        <taxon>Acetoanaerobium</taxon>
    </lineage>
</organism>
<dbReference type="NCBIfam" id="NF038402">
    <property type="entry name" value="TroA_like"/>
    <property type="match status" value="1"/>
</dbReference>
<keyword evidence="2" id="KW-0732">Signal</keyword>